<feature type="domain" description="C2" evidence="2">
    <location>
        <begin position="87"/>
        <end position="268"/>
    </location>
</feature>
<feature type="region of interest" description="Disordered" evidence="1">
    <location>
        <begin position="326"/>
        <end position="405"/>
    </location>
</feature>
<reference evidence="3" key="1">
    <citation type="submission" date="2022-07" db="EMBL/GenBank/DDBJ databases">
        <title>Phylogenomic reconstructions and comparative analyses of Kickxellomycotina fungi.</title>
        <authorList>
            <person name="Reynolds N.K."/>
            <person name="Stajich J.E."/>
            <person name="Barry K."/>
            <person name="Grigoriev I.V."/>
            <person name="Crous P."/>
            <person name="Smith M.E."/>
        </authorList>
    </citation>
    <scope>NUCLEOTIDE SEQUENCE</scope>
    <source>
        <strain evidence="3">RSA 1196</strain>
    </source>
</reference>
<proteinExistence type="predicted"/>
<accession>A0A9W8AKM7</accession>
<dbReference type="Proteomes" id="UP001150925">
    <property type="component" value="Unassembled WGS sequence"/>
</dbReference>
<dbReference type="InterPro" id="IPR039725">
    <property type="entry name" value="CC2D1A/B"/>
</dbReference>
<dbReference type="PROSITE" id="PS50004">
    <property type="entry name" value="C2"/>
    <property type="match status" value="1"/>
</dbReference>
<feature type="non-terminal residue" evidence="3">
    <location>
        <position position="1"/>
    </location>
</feature>
<evidence type="ECO:0000313" key="3">
    <source>
        <dbReference type="EMBL" id="KAJ1952252.1"/>
    </source>
</evidence>
<feature type="compositionally biased region" description="Polar residues" evidence="1">
    <location>
        <begin position="396"/>
        <end position="405"/>
    </location>
</feature>
<dbReference type="EMBL" id="JANBPY010003264">
    <property type="protein sequence ID" value="KAJ1952252.1"/>
    <property type="molecule type" value="Genomic_DNA"/>
</dbReference>
<dbReference type="SUPFAM" id="SSF49562">
    <property type="entry name" value="C2 domain (Calcium/lipid-binding domain, CaLB)"/>
    <property type="match status" value="1"/>
</dbReference>
<feature type="non-terminal residue" evidence="3">
    <location>
        <position position="541"/>
    </location>
</feature>
<feature type="compositionally biased region" description="Polar residues" evidence="1">
    <location>
        <begin position="376"/>
        <end position="388"/>
    </location>
</feature>
<dbReference type="GO" id="GO:0001227">
    <property type="term" value="F:DNA-binding transcription repressor activity, RNA polymerase II-specific"/>
    <property type="evidence" value="ECO:0007669"/>
    <property type="project" value="InterPro"/>
</dbReference>
<dbReference type="InterPro" id="IPR035892">
    <property type="entry name" value="C2_domain_sf"/>
</dbReference>
<name>A0A9W8AKM7_9FUNG</name>
<sequence>PTPKEPLTHALDQLRSVHERLVEQQQLCTHISAYYYKRGKTAEAVRFHRYKKNIVNDLETLRAHQESLAQSQLPNSPGQPVPLPLYHYQDVTYEVEEAHTDLSPHELELCIVRVGGLSHLKTLAGVTTKPDIYLKWDLNLTPQSSNTIASAKSSTEPSGYLPGVFRSTALQWVGMGATANPADNPPVIVTDTKGSTPVVKRSLDPILNYRVRVPITRNRNLQRWAERKKLELTLFHYKGLMWGGSTWLGRVQIPLTTLIHRCELQGTFPILDKLRRPVTINGGAFVEVKLRLSLPIHGQRMTTTRQERWLFLDGIRYGALGEQSAANRIEPEPLPDMPVSKGVEPVRISTTPPGTTPVETLPEVNDTLGGQDSKESSPTAKSDASPSSRQDKPAETTLTNPVSPTLETLLQPDTIVSNAVLEYELEVVQMLEQQVLPSFPTTPAPTTTPISAWIQETTADLDKKYRDACRCWLTWQPLLVSTHWSDSVALRSAIQERQQALETKVKLLETQVAVGQLLLSDYMNLVKQSAQQHKQWAVLLK</sequence>
<organism evidence="3 4">
    <name type="scientific">Dispira parvispora</name>
    <dbReference type="NCBI Taxonomy" id="1520584"/>
    <lineage>
        <taxon>Eukaryota</taxon>
        <taxon>Fungi</taxon>
        <taxon>Fungi incertae sedis</taxon>
        <taxon>Zoopagomycota</taxon>
        <taxon>Kickxellomycotina</taxon>
        <taxon>Dimargaritomycetes</taxon>
        <taxon>Dimargaritales</taxon>
        <taxon>Dimargaritaceae</taxon>
        <taxon>Dispira</taxon>
    </lineage>
</organism>
<evidence type="ECO:0000256" key="1">
    <source>
        <dbReference type="SAM" id="MobiDB-lite"/>
    </source>
</evidence>
<gene>
    <name evidence="3" type="ORF">IWQ62_006266</name>
</gene>
<comment type="caution">
    <text evidence="3">The sequence shown here is derived from an EMBL/GenBank/DDBJ whole genome shotgun (WGS) entry which is preliminary data.</text>
</comment>
<dbReference type="PANTHER" id="PTHR13076">
    <property type="entry name" value="COILED-COIL AND C2 DOMAIN-CONTAINING PROTEIN 1-LIKE"/>
    <property type="match status" value="1"/>
</dbReference>
<dbReference type="Gene3D" id="2.60.40.150">
    <property type="entry name" value="C2 domain"/>
    <property type="match status" value="1"/>
</dbReference>
<evidence type="ECO:0000313" key="4">
    <source>
        <dbReference type="Proteomes" id="UP001150925"/>
    </source>
</evidence>
<dbReference type="PANTHER" id="PTHR13076:SF9">
    <property type="entry name" value="COILED-COIL AND C2 DOMAIN-CONTAINING PROTEIN 1-LIKE"/>
    <property type="match status" value="1"/>
</dbReference>
<dbReference type="AlphaFoldDB" id="A0A9W8AKM7"/>
<keyword evidence="4" id="KW-1185">Reference proteome</keyword>
<protein>
    <recommendedName>
        <fullName evidence="2">C2 domain-containing protein</fullName>
    </recommendedName>
</protein>
<dbReference type="OrthoDB" id="19996at2759"/>
<evidence type="ECO:0000259" key="2">
    <source>
        <dbReference type="PROSITE" id="PS50004"/>
    </source>
</evidence>
<dbReference type="InterPro" id="IPR000008">
    <property type="entry name" value="C2_dom"/>
</dbReference>